<proteinExistence type="predicted"/>
<dbReference type="PATRIC" id="fig|1605367.3.peg.3157"/>
<protein>
    <recommendedName>
        <fullName evidence="3">DUF3052 domain-containing protein</fullName>
    </recommendedName>
</protein>
<gene>
    <name evidence="1" type="ORF">AFM12_08880</name>
</gene>
<reference evidence="1 2" key="1">
    <citation type="submission" date="2015-07" db="EMBL/GenBank/DDBJ databases">
        <title>The draft genome sequence of Leadbetterella sp. JN14-9.</title>
        <authorList>
            <person name="Liu Y."/>
            <person name="Du J."/>
            <person name="Shao Z."/>
        </authorList>
    </citation>
    <scope>NUCLEOTIDE SEQUENCE [LARGE SCALE GENOMIC DNA]</scope>
    <source>
        <strain evidence="1 2">JN14-9</strain>
    </source>
</reference>
<dbReference type="STRING" id="1605367.AFM12_08880"/>
<organism evidence="1 2">
    <name type="scientific">Jiulongibacter sediminis</name>
    <dbReference type="NCBI Taxonomy" id="1605367"/>
    <lineage>
        <taxon>Bacteria</taxon>
        <taxon>Pseudomonadati</taxon>
        <taxon>Bacteroidota</taxon>
        <taxon>Cytophagia</taxon>
        <taxon>Cytophagales</taxon>
        <taxon>Leadbetterellaceae</taxon>
        <taxon>Jiulongibacter</taxon>
    </lineage>
</organism>
<sequence length="152" mass="17731">MTPLLKKLNFKNQKSILILNAPEEYPETMADFKAFIEEKFEMGTEPIEFVLAFCTKLEEIEKFAPAIEKQLVEDGLFWFAYPKGSSKKYKCEFNRDNGWAALGKMGYEPVRMVAVDEDWSALRFRKVKNIKTMTRNEGMVLSKEGKERLKKK</sequence>
<accession>A0A0P7C381</accession>
<dbReference type="Proteomes" id="UP000050454">
    <property type="component" value="Unassembled WGS sequence"/>
</dbReference>
<evidence type="ECO:0000313" key="1">
    <source>
        <dbReference type="EMBL" id="KPM48697.1"/>
    </source>
</evidence>
<dbReference type="RefSeq" id="WP_055146834.1">
    <property type="nucleotide sequence ID" value="NZ_JXSZ01000006.1"/>
</dbReference>
<dbReference type="AlphaFoldDB" id="A0A0P7C381"/>
<dbReference type="OrthoDB" id="9800461at2"/>
<comment type="caution">
    <text evidence="1">The sequence shown here is derived from an EMBL/GenBank/DDBJ whole genome shotgun (WGS) entry which is preliminary data.</text>
</comment>
<keyword evidence="2" id="KW-1185">Reference proteome</keyword>
<evidence type="ECO:0008006" key="3">
    <source>
        <dbReference type="Google" id="ProtNLM"/>
    </source>
</evidence>
<name>A0A0P7C381_9BACT</name>
<dbReference type="EMBL" id="LGTQ01000006">
    <property type="protein sequence ID" value="KPM48697.1"/>
    <property type="molecule type" value="Genomic_DNA"/>
</dbReference>
<evidence type="ECO:0000313" key="2">
    <source>
        <dbReference type="Proteomes" id="UP000050454"/>
    </source>
</evidence>